<accession>A0A6J4INK1</accession>
<feature type="region of interest" description="Disordered" evidence="1">
    <location>
        <begin position="140"/>
        <end position="246"/>
    </location>
</feature>
<gene>
    <name evidence="2" type="ORF">AVDCRST_MAG54-2258</name>
</gene>
<evidence type="ECO:0000256" key="1">
    <source>
        <dbReference type="SAM" id="MobiDB-lite"/>
    </source>
</evidence>
<reference evidence="2" key="1">
    <citation type="submission" date="2020-02" db="EMBL/GenBank/DDBJ databases">
        <authorList>
            <person name="Meier V. D."/>
        </authorList>
    </citation>
    <scope>NUCLEOTIDE SEQUENCE</scope>
    <source>
        <strain evidence="2">AVDCRST_MAG54</strain>
    </source>
</reference>
<dbReference type="EMBL" id="CADCTH010000293">
    <property type="protein sequence ID" value="CAA9256619.1"/>
    <property type="molecule type" value="Genomic_DNA"/>
</dbReference>
<feature type="non-terminal residue" evidence="2">
    <location>
        <position position="1"/>
    </location>
</feature>
<evidence type="ECO:0000313" key="2">
    <source>
        <dbReference type="EMBL" id="CAA9256619.1"/>
    </source>
</evidence>
<protein>
    <submittedName>
        <fullName evidence="2">Uncharacterized protein</fullName>
    </submittedName>
</protein>
<sequence>GVAGRGLARGVAGRAAGAPRAREGADASAGRAQRRPPTAADGAGRGGLPLHRTGRRGRPARLVRRPPPARAAALHVRPGVGRAVPQLQRDGRRHRGGRPGAPRPAGHRLRRRVAGAVPAAGGRGVGAGLDVPLVLVGGQQLQPRLPRDPRRVRRPGELQLPRRRRAGRVRLRLDARVRGRAARHQRLPARRRRRVPHLRRPRPRGRGDDARLPPPRPHGAGPAGGLGGAEGAGAGGARGGPGIPEL</sequence>
<proteinExistence type="predicted"/>
<feature type="compositionally biased region" description="Gly residues" evidence="1">
    <location>
        <begin position="221"/>
        <end position="246"/>
    </location>
</feature>
<feature type="compositionally biased region" description="Basic residues" evidence="1">
    <location>
        <begin position="161"/>
        <end position="170"/>
    </location>
</feature>
<dbReference type="AlphaFoldDB" id="A0A6J4INK1"/>
<feature type="compositionally biased region" description="Low complexity" evidence="1">
    <location>
        <begin position="1"/>
        <end position="19"/>
    </location>
</feature>
<name>A0A6J4INK1_9PSEU</name>
<feature type="compositionally biased region" description="Basic residues" evidence="1">
    <location>
        <begin position="178"/>
        <end position="204"/>
    </location>
</feature>
<feature type="compositionally biased region" description="Basic residues" evidence="1">
    <location>
        <begin position="52"/>
        <end position="64"/>
    </location>
</feature>
<feature type="region of interest" description="Disordered" evidence="1">
    <location>
        <begin position="1"/>
        <end position="110"/>
    </location>
</feature>
<organism evidence="2">
    <name type="scientific">uncultured Actinomycetospora sp</name>
    <dbReference type="NCBI Taxonomy" id="1135996"/>
    <lineage>
        <taxon>Bacteria</taxon>
        <taxon>Bacillati</taxon>
        <taxon>Actinomycetota</taxon>
        <taxon>Actinomycetes</taxon>
        <taxon>Pseudonocardiales</taxon>
        <taxon>Pseudonocardiaceae</taxon>
        <taxon>Actinomycetospora</taxon>
        <taxon>environmental samples</taxon>
    </lineage>
</organism>
<feature type="non-terminal residue" evidence="2">
    <location>
        <position position="246"/>
    </location>
</feature>